<gene>
    <name evidence="1" type="ORF">A2519_11175</name>
</gene>
<protein>
    <recommendedName>
        <fullName evidence="3">CopG family transcriptional regulator</fullName>
    </recommendedName>
</protein>
<name>A0A1F7FLV5_UNCRA</name>
<proteinExistence type="predicted"/>
<evidence type="ECO:0000313" key="1">
    <source>
        <dbReference type="EMBL" id="OGK07452.1"/>
    </source>
</evidence>
<comment type="caution">
    <text evidence="1">The sequence shown here is derived from an EMBL/GenBank/DDBJ whole genome shotgun (WGS) entry which is preliminary data.</text>
</comment>
<sequence>MAQLSLYIDDVCIKKLRGRARKERTTVSGWVSARIRRLLENEWPDGYFSLYGKVGDASFKRPRQPLVSADQRRAAL</sequence>
<evidence type="ECO:0000313" key="2">
    <source>
        <dbReference type="Proteomes" id="UP000179243"/>
    </source>
</evidence>
<dbReference type="AlphaFoldDB" id="A0A1F7FLV5"/>
<reference evidence="1 2" key="1">
    <citation type="journal article" date="2016" name="Nat. Commun.">
        <title>Thousands of microbial genomes shed light on interconnected biogeochemical processes in an aquifer system.</title>
        <authorList>
            <person name="Anantharaman K."/>
            <person name="Brown C.T."/>
            <person name="Hug L.A."/>
            <person name="Sharon I."/>
            <person name="Castelle C.J."/>
            <person name="Probst A.J."/>
            <person name="Thomas B.C."/>
            <person name="Singh A."/>
            <person name="Wilkins M.J."/>
            <person name="Karaoz U."/>
            <person name="Brodie E.L."/>
            <person name="Williams K.H."/>
            <person name="Hubbard S.S."/>
            <person name="Banfield J.F."/>
        </authorList>
    </citation>
    <scope>NUCLEOTIDE SEQUENCE [LARGE SCALE GENOMIC DNA]</scope>
</reference>
<dbReference type="EMBL" id="MFYX01000007">
    <property type="protein sequence ID" value="OGK07452.1"/>
    <property type="molecule type" value="Genomic_DNA"/>
</dbReference>
<evidence type="ECO:0008006" key="3">
    <source>
        <dbReference type="Google" id="ProtNLM"/>
    </source>
</evidence>
<accession>A0A1F7FLV5</accession>
<dbReference type="Proteomes" id="UP000179243">
    <property type="component" value="Unassembled WGS sequence"/>
</dbReference>
<organism evidence="1 2">
    <name type="scientific">Candidatus Raymondbacteria bacterium RIFOXYD12_FULL_49_13</name>
    <dbReference type="NCBI Taxonomy" id="1817890"/>
    <lineage>
        <taxon>Bacteria</taxon>
        <taxon>Raymondiibacteriota</taxon>
    </lineage>
</organism>